<dbReference type="GO" id="GO:0055085">
    <property type="term" value="P:transmembrane transport"/>
    <property type="evidence" value="ECO:0007669"/>
    <property type="project" value="InterPro"/>
</dbReference>
<reference evidence="7 8" key="1">
    <citation type="submission" date="2019-09" db="EMBL/GenBank/DDBJ databases">
        <authorList>
            <person name="Li Y."/>
        </authorList>
    </citation>
    <scope>NUCLEOTIDE SEQUENCE [LARGE SCALE GENOMIC DNA]</scope>
    <source>
        <strain evidence="7 8">L3-3HA</strain>
    </source>
</reference>
<evidence type="ECO:0000256" key="3">
    <source>
        <dbReference type="ARBA" id="ARBA00022989"/>
    </source>
</evidence>
<feature type="transmembrane region" description="Helical" evidence="5">
    <location>
        <begin position="51"/>
        <end position="70"/>
    </location>
</feature>
<gene>
    <name evidence="7" type="ORF">FJU30_23845</name>
</gene>
<dbReference type="InterPro" id="IPR006260">
    <property type="entry name" value="TonB/TolA_C"/>
</dbReference>
<evidence type="ECO:0000313" key="8">
    <source>
        <dbReference type="Proteomes" id="UP000335415"/>
    </source>
</evidence>
<evidence type="ECO:0000313" key="7">
    <source>
        <dbReference type="EMBL" id="KAA8995600.1"/>
    </source>
</evidence>
<feature type="domain" description="TonB C-terminal" evidence="6">
    <location>
        <begin position="749"/>
        <end position="792"/>
    </location>
</feature>
<dbReference type="SUPFAM" id="SSF74653">
    <property type="entry name" value="TolA/TonB C-terminal domain"/>
    <property type="match status" value="2"/>
</dbReference>
<feature type="transmembrane region" description="Helical" evidence="5">
    <location>
        <begin position="82"/>
        <end position="101"/>
    </location>
</feature>
<protein>
    <submittedName>
        <fullName evidence="7">TonB family protein</fullName>
    </submittedName>
</protein>
<evidence type="ECO:0000256" key="2">
    <source>
        <dbReference type="ARBA" id="ARBA00022692"/>
    </source>
</evidence>
<organism evidence="7 8">
    <name type="scientific">Affinibrenneria salicis</name>
    <dbReference type="NCBI Taxonomy" id="2590031"/>
    <lineage>
        <taxon>Bacteria</taxon>
        <taxon>Pseudomonadati</taxon>
        <taxon>Pseudomonadota</taxon>
        <taxon>Gammaproteobacteria</taxon>
        <taxon>Enterobacterales</taxon>
        <taxon>Pectobacteriaceae</taxon>
        <taxon>Affinibrenneria</taxon>
    </lineage>
</organism>
<feature type="domain" description="TonB C-terminal" evidence="6">
    <location>
        <begin position="387"/>
        <end position="438"/>
    </location>
</feature>
<dbReference type="RefSeq" id="WP_150437459.1">
    <property type="nucleotide sequence ID" value="NZ_VYKJ01000018.1"/>
</dbReference>
<evidence type="ECO:0000256" key="1">
    <source>
        <dbReference type="ARBA" id="ARBA00004167"/>
    </source>
</evidence>
<keyword evidence="8" id="KW-1185">Reference proteome</keyword>
<keyword evidence="3 5" id="KW-1133">Transmembrane helix</keyword>
<accession>A0A5J5FRK7</accession>
<dbReference type="EMBL" id="VYKJ01000018">
    <property type="protein sequence ID" value="KAA8995600.1"/>
    <property type="molecule type" value="Genomic_DNA"/>
</dbReference>
<dbReference type="NCBIfam" id="TIGR01352">
    <property type="entry name" value="tonB_Cterm"/>
    <property type="match status" value="1"/>
</dbReference>
<keyword evidence="4 5" id="KW-0472">Membrane</keyword>
<name>A0A5J5FRK7_9GAMM</name>
<comment type="caution">
    <text evidence="7">The sequence shown here is derived from an EMBL/GenBank/DDBJ whole genome shotgun (WGS) entry which is preliminary data.</text>
</comment>
<dbReference type="InterPro" id="IPR037682">
    <property type="entry name" value="TonB_C"/>
</dbReference>
<keyword evidence="2 5" id="KW-0812">Transmembrane</keyword>
<dbReference type="OrthoDB" id="5956010at2"/>
<dbReference type="Proteomes" id="UP000335415">
    <property type="component" value="Unassembled WGS sequence"/>
</dbReference>
<evidence type="ECO:0000256" key="5">
    <source>
        <dbReference type="SAM" id="Phobius"/>
    </source>
</evidence>
<evidence type="ECO:0000256" key="4">
    <source>
        <dbReference type="ARBA" id="ARBA00023136"/>
    </source>
</evidence>
<sequence length="809" mass="90262">MKKLFRNLLLVIAVLTLIFPFWPEVLFTWLVSSVDRLTMSLLPSSVDFRQRNFFVGLWAGALVMSSVMLIKAWRDKLRGYMFGGLAVVAMAVVLPLLQMPLSEEANRRRLVMQKIEGNGWENYRINKDAMVNHAMQAVWADPSESVILLRKLDSQRLHLSASGYSDADVAAAKRAWAPLVAGPQALDEDSRAAASKTLAFYSDWLLTQPEPVIASALLSVGEKKSKTFIAFDQAHNALLAAPLSAISWRAFALMFVSGTPDNTDLQRAMASLMIARHLPPDDDLQELNRLLGKVIDALPEKNKAIFNILDARAQEDAVLRQQKTPSPQVAQLAAQPLPLTDIVDRINSLQRAASLEYPGKVTIINPQLIIDPATIEYPDVGRYIERADVVLSVDTDPEGRIVALWVQQGSGESDFDQQALAAASTWRFASADKAGRQVVRVRFESSRMSWLTTLEMLARGLARFDQDSTARAEANITRQIRSLRNMPFRRHLSGLDRLDADEAKLQAVIEAWRALPRLENNNDDWAASVAFLHSKAQVYGNNREVVLLAARFILQYYHVGRNGALREPDIYPEDPNYWQSVLEQARTHFAEGIALNPERIDGWIGWGISWLDEDAELAAGAFAQAARLRKANDFSQLRNMMPMYSLLKSLRGNSLERYETLKARMEMRYMPEGATPVEAYEYISKLTPLALSQRALPMAQFPPQRTTNATEAQNDHRFTFDFVNAGVQEGARILPPAGFDAGGIASAELILQLDVAKNGAPAAVMIKSSSGYPQLDSAVIAAAYFWRFPPRKGPWITLVPVQFRHQAPN</sequence>
<proteinExistence type="predicted"/>
<comment type="subcellular location">
    <subcellularLocation>
        <location evidence="1">Membrane</location>
        <topology evidence="1">Single-pass membrane protein</topology>
    </subcellularLocation>
</comment>
<dbReference type="GO" id="GO:0016020">
    <property type="term" value="C:membrane"/>
    <property type="evidence" value="ECO:0007669"/>
    <property type="project" value="UniProtKB-SubCell"/>
</dbReference>
<evidence type="ECO:0000259" key="6">
    <source>
        <dbReference type="Pfam" id="PF03544"/>
    </source>
</evidence>
<dbReference type="Pfam" id="PF03544">
    <property type="entry name" value="TonB_C"/>
    <property type="match status" value="2"/>
</dbReference>
<dbReference type="AlphaFoldDB" id="A0A5J5FRK7"/>
<dbReference type="Gene3D" id="3.30.1150.10">
    <property type="match status" value="2"/>
</dbReference>